<protein>
    <submittedName>
        <fullName evidence="2">Uncharacterized protein</fullName>
    </submittedName>
</protein>
<feature type="transmembrane region" description="Helical" evidence="1">
    <location>
        <begin position="6"/>
        <end position="27"/>
    </location>
</feature>
<comment type="caution">
    <text evidence="2">The sequence shown here is derived from an EMBL/GenBank/DDBJ whole genome shotgun (WGS) entry which is preliminary data.</text>
</comment>
<gene>
    <name evidence="2" type="ORF">SDC9_93038</name>
</gene>
<evidence type="ECO:0000313" key="2">
    <source>
        <dbReference type="EMBL" id="MPM46340.1"/>
    </source>
</evidence>
<keyword evidence="1" id="KW-0812">Transmembrane</keyword>
<dbReference type="AlphaFoldDB" id="A0A644ZZD6"/>
<name>A0A644ZZD6_9ZZZZ</name>
<accession>A0A644ZZD6</accession>
<reference evidence="2" key="1">
    <citation type="submission" date="2019-08" db="EMBL/GenBank/DDBJ databases">
        <authorList>
            <person name="Kucharzyk K."/>
            <person name="Murdoch R.W."/>
            <person name="Higgins S."/>
            <person name="Loffler F."/>
        </authorList>
    </citation>
    <scope>NUCLEOTIDE SEQUENCE</scope>
</reference>
<proteinExistence type="predicted"/>
<feature type="transmembrane region" description="Helical" evidence="1">
    <location>
        <begin position="48"/>
        <end position="68"/>
    </location>
</feature>
<keyword evidence="1" id="KW-1133">Transmembrane helix</keyword>
<keyword evidence="1" id="KW-0472">Membrane</keyword>
<sequence length="73" mass="8775">MRVDPDSIKMLMFVVFPGMNLLAILQWRRYMYERKARGRSEKERKRSNAMWLIVSLAIVNSMFLYLILRLIHG</sequence>
<evidence type="ECO:0000256" key="1">
    <source>
        <dbReference type="SAM" id="Phobius"/>
    </source>
</evidence>
<dbReference type="EMBL" id="VSSQ01011236">
    <property type="protein sequence ID" value="MPM46340.1"/>
    <property type="molecule type" value="Genomic_DNA"/>
</dbReference>
<organism evidence="2">
    <name type="scientific">bioreactor metagenome</name>
    <dbReference type="NCBI Taxonomy" id="1076179"/>
    <lineage>
        <taxon>unclassified sequences</taxon>
        <taxon>metagenomes</taxon>
        <taxon>ecological metagenomes</taxon>
    </lineage>
</organism>